<reference evidence="2" key="1">
    <citation type="submission" date="2020-12" db="EMBL/GenBank/DDBJ databases">
        <title>Ramlibacter sp. nov., isolated from a freshwater alga, Cryptomonas.</title>
        <authorList>
            <person name="Kim H.M."/>
            <person name="Jeon C.O."/>
        </authorList>
    </citation>
    <scope>NUCLEOTIDE SEQUENCE</scope>
    <source>
        <strain evidence="2">CrO1</strain>
    </source>
</reference>
<feature type="signal peptide" evidence="1">
    <location>
        <begin position="1"/>
        <end position="27"/>
    </location>
</feature>
<dbReference type="AlphaFoldDB" id="A0A934PZP1"/>
<gene>
    <name evidence="2" type="ORF">I8E28_03435</name>
</gene>
<organism evidence="2 3">
    <name type="scientific">Ramlibacter algicola</name>
    <dbReference type="NCBI Taxonomy" id="2795217"/>
    <lineage>
        <taxon>Bacteria</taxon>
        <taxon>Pseudomonadati</taxon>
        <taxon>Pseudomonadota</taxon>
        <taxon>Betaproteobacteria</taxon>
        <taxon>Burkholderiales</taxon>
        <taxon>Comamonadaceae</taxon>
        <taxon>Ramlibacter</taxon>
    </lineage>
</organism>
<evidence type="ECO:0000256" key="1">
    <source>
        <dbReference type="SAM" id="SignalP"/>
    </source>
</evidence>
<sequence length="548" mass="55031">MTTPFQKCLRRLVLLLLLSLAGTGAFAQQVIHGANCAGDRFGSDLTCNANDVSITQISINRNYYPGVNVTPQANLLTGAGCVGGTNIVANLNVTVQFSQPDRYDIGIFLAEDGGNPQLLRSGGGAQSCTVSILPRNAATGGTIPNPFGAGTVPSPFLNLNNSTGAYCGDGNGTIPSAAYAAATGAATNTGTATFVVYDVPIPCTANGATSTGKLNVPFVVSWSQLAGNACTSPNDAVPGTKSKCNAPSGTLAEVDVVALPVVAKTNGVSSVSVGDTTTYTITVANTTGANIASQVIKDPSITGLSVSSVSCSAAGSVSCPAVTTSTFASGVTVNNMSNASTLTFTVSGKYTSTGTSTATWVPAAGSQIVNTATSTVGGASNSAIDSDTIYYPSLSTKKTVSAISDPVRGLVANALSIPGSVAQYSIAITNSDTVGKVDADTLQVDDAIPARTYLYYQLSTGATNCTAVGAPVSLAAGASGLSLVAADVQYSSNNGAAWTATPTWTFVGASGTQPPGCYAANITNVRAKPKGRMAANSSFTLNFNVLLQ</sequence>
<dbReference type="Proteomes" id="UP000617041">
    <property type="component" value="Unassembled WGS sequence"/>
</dbReference>
<keyword evidence="3" id="KW-1185">Reference proteome</keyword>
<comment type="caution">
    <text evidence="2">The sequence shown here is derived from an EMBL/GenBank/DDBJ whole genome shotgun (WGS) entry which is preliminary data.</text>
</comment>
<feature type="chain" id="PRO_5036928646" description="DUF11 domain-containing protein" evidence="1">
    <location>
        <begin position="28"/>
        <end position="548"/>
    </location>
</feature>
<dbReference type="EMBL" id="JAEDAO010000001">
    <property type="protein sequence ID" value="MBK0391632.1"/>
    <property type="molecule type" value="Genomic_DNA"/>
</dbReference>
<proteinExistence type="predicted"/>
<evidence type="ECO:0000313" key="2">
    <source>
        <dbReference type="EMBL" id="MBK0391632.1"/>
    </source>
</evidence>
<name>A0A934PZP1_9BURK</name>
<keyword evidence="1" id="KW-0732">Signal</keyword>
<protein>
    <recommendedName>
        <fullName evidence="4">DUF11 domain-containing protein</fullName>
    </recommendedName>
</protein>
<dbReference type="RefSeq" id="WP_200786437.1">
    <property type="nucleotide sequence ID" value="NZ_JAEDAO010000001.1"/>
</dbReference>
<evidence type="ECO:0008006" key="4">
    <source>
        <dbReference type="Google" id="ProtNLM"/>
    </source>
</evidence>
<evidence type="ECO:0000313" key="3">
    <source>
        <dbReference type="Proteomes" id="UP000617041"/>
    </source>
</evidence>
<accession>A0A934PZP1</accession>